<dbReference type="AlphaFoldDB" id="A0A2M6ZEX3"/>
<dbReference type="Pfam" id="PF00288">
    <property type="entry name" value="GHMP_kinases_N"/>
    <property type="match status" value="1"/>
</dbReference>
<dbReference type="InterPro" id="IPR013750">
    <property type="entry name" value="GHMP_kinase_C_dom"/>
</dbReference>
<feature type="domain" description="GHMP kinase N-terminal" evidence="8">
    <location>
        <begin position="48"/>
        <end position="126"/>
    </location>
</feature>
<dbReference type="Pfam" id="PF08544">
    <property type="entry name" value="GHMP_kinases_C"/>
    <property type="match status" value="1"/>
</dbReference>
<keyword evidence="3" id="KW-0547">Nucleotide-binding</keyword>
<dbReference type="EMBL" id="PEWN01000116">
    <property type="protein sequence ID" value="PIU50918.1"/>
    <property type="molecule type" value="Genomic_DNA"/>
</dbReference>
<evidence type="ECO:0000256" key="4">
    <source>
        <dbReference type="ARBA" id="ARBA00022777"/>
    </source>
</evidence>
<dbReference type="PANTHER" id="PTHR43527:SF2">
    <property type="entry name" value="4-DIPHOSPHOCYTIDYL-2-C-METHYL-D-ERYTHRITOL KINASE, CHLOROPLASTIC"/>
    <property type="match status" value="1"/>
</dbReference>
<comment type="caution">
    <text evidence="10">The sequence shown here is derived from an EMBL/GenBank/DDBJ whole genome shotgun (WGS) entry which is preliminary data.</text>
</comment>
<dbReference type="InterPro" id="IPR004424">
    <property type="entry name" value="IspE"/>
</dbReference>
<dbReference type="NCBIfam" id="TIGR00154">
    <property type="entry name" value="ispE"/>
    <property type="match status" value="1"/>
</dbReference>
<dbReference type="Gene3D" id="3.30.70.890">
    <property type="entry name" value="GHMP kinase, C-terminal domain"/>
    <property type="match status" value="1"/>
</dbReference>
<dbReference type="PIRSF" id="PIRSF010376">
    <property type="entry name" value="IspE"/>
    <property type="match status" value="1"/>
</dbReference>
<dbReference type="SUPFAM" id="SSF54211">
    <property type="entry name" value="Ribosomal protein S5 domain 2-like"/>
    <property type="match status" value="1"/>
</dbReference>
<organism evidence="10 11">
    <name type="scientific">Candidatus Desantisbacteria bacterium CG07_land_8_20_14_0_80_39_15</name>
    <dbReference type="NCBI Taxonomy" id="1974549"/>
    <lineage>
        <taxon>Bacteria</taxon>
        <taxon>Candidatus Desantisiibacteriota</taxon>
    </lineage>
</organism>
<evidence type="ECO:0000256" key="3">
    <source>
        <dbReference type="ARBA" id="ARBA00022741"/>
    </source>
</evidence>
<dbReference type="GO" id="GO:0016114">
    <property type="term" value="P:terpenoid biosynthetic process"/>
    <property type="evidence" value="ECO:0007669"/>
    <property type="project" value="UniProtKB-UniRule"/>
</dbReference>
<proteinExistence type="inferred from homology"/>
<feature type="domain" description="GHMP kinase C-terminal" evidence="9">
    <location>
        <begin position="185"/>
        <end position="257"/>
    </location>
</feature>
<dbReference type="EC" id="2.7.1.148" evidence="6"/>
<protein>
    <recommendedName>
        <fullName evidence="6">4-(cytidine 5'-diphospho)-2-C-methyl-D-erythritol kinase</fullName>
        <ecNumber evidence="6">2.7.1.148</ecNumber>
    </recommendedName>
</protein>
<dbReference type="InterPro" id="IPR036554">
    <property type="entry name" value="GHMP_kinase_C_sf"/>
</dbReference>
<evidence type="ECO:0000256" key="6">
    <source>
        <dbReference type="NCBIfam" id="TIGR00154"/>
    </source>
</evidence>
<evidence type="ECO:0000259" key="8">
    <source>
        <dbReference type="Pfam" id="PF00288"/>
    </source>
</evidence>
<dbReference type="PANTHER" id="PTHR43527">
    <property type="entry name" value="4-DIPHOSPHOCYTIDYL-2-C-METHYL-D-ERYTHRITOL KINASE, CHLOROPLASTIC"/>
    <property type="match status" value="1"/>
</dbReference>
<comment type="similarity">
    <text evidence="1">Belongs to the GHMP kinase family. IspE subfamily.</text>
</comment>
<feature type="region of interest" description="Disordered" evidence="7">
    <location>
        <begin position="1"/>
        <end position="25"/>
    </location>
</feature>
<feature type="non-terminal residue" evidence="10">
    <location>
        <position position="1"/>
    </location>
</feature>
<dbReference type="InterPro" id="IPR020568">
    <property type="entry name" value="Ribosomal_Su5_D2-typ_SF"/>
</dbReference>
<dbReference type="Proteomes" id="UP000229227">
    <property type="component" value="Unassembled WGS sequence"/>
</dbReference>
<evidence type="ECO:0000256" key="5">
    <source>
        <dbReference type="ARBA" id="ARBA00022840"/>
    </source>
</evidence>
<evidence type="ECO:0000259" key="9">
    <source>
        <dbReference type="Pfam" id="PF08544"/>
    </source>
</evidence>
<keyword evidence="4 10" id="KW-0418">Kinase</keyword>
<dbReference type="GO" id="GO:0005524">
    <property type="term" value="F:ATP binding"/>
    <property type="evidence" value="ECO:0007669"/>
    <property type="project" value="UniProtKB-KW"/>
</dbReference>
<evidence type="ECO:0000313" key="11">
    <source>
        <dbReference type="Proteomes" id="UP000229227"/>
    </source>
</evidence>
<evidence type="ECO:0000313" key="10">
    <source>
        <dbReference type="EMBL" id="PIU50918.1"/>
    </source>
</evidence>
<reference evidence="11" key="1">
    <citation type="submission" date="2017-09" db="EMBL/GenBank/DDBJ databases">
        <title>Depth-based differentiation of microbial function through sediment-hosted aquifers and enrichment of novel symbionts in the deep terrestrial subsurface.</title>
        <authorList>
            <person name="Probst A.J."/>
            <person name="Ladd B."/>
            <person name="Jarett J.K."/>
            <person name="Geller-Mcgrath D.E."/>
            <person name="Sieber C.M.K."/>
            <person name="Emerson J.B."/>
            <person name="Anantharaman K."/>
            <person name="Thomas B.C."/>
            <person name="Malmstrom R."/>
            <person name="Stieglmeier M."/>
            <person name="Klingl A."/>
            <person name="Woyke T."/>
            <person name="Ryan C.M."/>
            <person name="Banfield J.F."/>
        </authorList>
    </citation>
    <scope>NUCLEOTIDE SEQUENCE [LARGE SCALE GENOMIC DNA]</scope>
</reference>
<dbReference type="InterPro" id="IPR014721">
    <property type="entry name" value="Ribsml_uS5_D2-typ_fold_subgr"/>
</dbReference>
<dbReference type="Gene3D" id="3.30.230.10">
    <property type="match status" value="1"/>
</dbReference>
<evidence type="ECO:0000256" key="7">
    <source>
        <dbReference type="SAM" id="MobiDB-lite"/>
    </source>
</evidence>
<gene>
    <name evidence="10" type="primary">ispE</name>
    <name evidence="10" type="ORF">COS91_07200</name>
</gene>
<evidence type="ECO:0000256" key="1">
    <source>
        <dbReference type="ARBA" id="ARBA00009684"/>
    </source>
</evidence>
<sequence>SRVNSATTSRINSATTSRVNSATTSRINSATTSRINSATTTYIKPSENLAYKAALLFLKSSGIKKGVEVYLEKNIPVGSGLGGGSSNAASVLLGLNKLWKVGFTRDNLKMMALKIGMDVPFFIDGGMAYATGRGERVRKVSPHPSFWVLLIDPGFPISTKWAYDNIDNSLLLTKNHSYAKIMLNAIKKRSIKKIAGFLFNRFEELINKEYPNFLENTKCKLADAGAIGTLMTGSGPVVFGIVEGRRDAYRGLERIRSTTKEKVYLAKTIGGSWR</sequence>
<keyword evidence="2" id="KW-0808">Transferase</keyword>
<dbReference type="HAMAP" id="MF_00061">
    <property type="entry name" value="IspE"/>
    <property type="match status" value="1"/>
</dbReference>
<dbReference type="InterPro" id="IPR006204">
    <property type="entry name" value="GHMP_kinase_N_dom"/>
</dbReference>
<dbReference type="SUPFAM" id="SSF55060">
    <property type="entry name" value="GHMP Kinase, C-terminal domain"/>
    <property type="match status" value="1"/>
</dbReference>
<name>A0A2M6ZEX3_9BACT</name>
<keyword evidence="5" id="KW-0067">ATP-binding</keyword>
<accession>A0A2M6ZEX3</accession>
<dbReference type="GO" id="GO:0050515">
    <property type="term" value="F:4-(cytidine 5'-diphospho)-2-C-methyl-D-erythritol kinase activity"/>
    <property type="evidence" value="ECO:0007669"/>
    <property type="project" value="UniProtKB-UniRule"/>
</dbReference>
<evidence type="ECO:0000256" key="2">
    <source>
        <dbReference type="ARBA" id="ARBA00022679"/>
    </source>
</evidence>